<sequence length="1653" mass="177732">MAHTISSDLRDATTKSTVSKLSIAEDKDLVSHMEMSSLLNSELKAKSLKEDIVKTATQQVTSPGSGRQSNQRSPIPSDGPRITVNEEVYEMILKAAAELDSLQDEVLRDGGLSPGGSRGPKWGQFTQSYDIRAKPRDGETQEQADARVAAMMPTSNKNTLKPKVHTSEDNKAQHQKGPNAPTSPSPQPRKYARRVPFVLPKFGGPPVTARVKPTEPPPPAAITEQPETEDSTLSLPAQEPVDDIPVVHSVTEFTLTVVSPPPAAPPPLPPSPTPHPSPTRSAISEDGSVVESVKACKFSRVSVIPILSRTPSEPDLTEELSSETIFEPATEDLNLDPEPEIQEVDPEPGTEPGQEILPASVKTPRRRKRVKAVPTDAAATVSSPEVIEKSEPSEQHQSTDRGQAYHKAPYSVNKTSSSGITSHNVSTLGAVSKQGRRSIPTGHLLAAIATVATSGVNQDISAGAPSAPVETPAAAASTSESKAAQLTSLPTDDVLLERFNAEEDLVLAEEAEAKRTGKKVAKKCLVPRARSSSSDLKSLMVNEEDKKRAPRPSSARPPPKPANNQGWRPAGLSKTSVSSFKYEAEPYKEKRSIFAEARKEDPKQSKGKAPWRPTNVQAKESVAFKYESQPYQDPKPFTLREDRPSVPNKAHHAAAKARPRQKSEAGHAPPPGTSEAGAGNQEIHVEVGGEGPSSSGITAFQSLQRLSRPTHPPPPRHPSSPPRLVRKPSSPRPPPLAPKPVGKSQYTFDPRDCPIPPRQYNVQADGPLYGAWMSPSGHQDKKLPVMEWGEYSDKWEVNPLIPGAFAKTRSITPTSPPKEKAKQQLKTFQHPKRRSPDDRTAMPLSKVQTVANLTSQSMFSRGTIMTGLASTAQFAKGSVEQAGRLVRVKRPSLGFLNPGGTEHNDGEDGLDGLAPGVVREEENVLIQAPGKSAFSVRLVTYRKEDQVVGIAMQLPMIDEQWEYRLEGGLSTYDITTQEGKAQLLSTSLAKVLANKAKHAAEAQARLAHHAEFEQHGKHGQHANGSRPWDGASHSHQARDHHGEWEHHSSYPDPDYEYVVEDEYEEEDDNGEWEYYYSDEEEGAHAAGAAAAAGKGQQQVPGGKAAGSKREKAAVGGRSPSSSALEEVSSEVSGRRFERHLAQPNPILLLPRLDHPDLIRGIARASMQANQKSRPFMNPPHASSETAFQQRVHQAGSSTSKVRSSELPRHLPAIQSCPVFTGAKPHGFTHSQHPPPAPHHSSYHSQHPPAPHHSSYHSASLDTKRPIGIIEEEEEEALEPRERSLGPARQAYLATGMAAGTDQHSVFRPADPLISLCTAFQGRLAAQFSQPHLHTSTTSLNTEHSASGASRLKADKTGILPPWGSAALNSGLLPQNWRFEDQSMSARLFEVASPPPPLPELGLHGRLKLRHQPLNPVDLIMQKVQAPAGRRATEGFPQSITALLEPSLMEEEMPEPKACRALTKMPSLQKMASLTRDFDALKREAASKPAAPPSWSASAAAAAEAAAAEVAAAAAEVLKLTEDLQAQRRKQAEASNAVAAALTGISQGATSSASTHAAAAAAAATAALTRHSMQLQMEPSTSSLFSQASVSSGLGGNPVNNSLPKRGPLRVLGGEVLSVILKGESTSFLSPVPVFGRPSCYELGLPPMKPDDTE</sequence>
<evidence type="ECO:0000256" key="2">
    <source>
        <dbReference type="SAM" id="MobiDB-lite"/>
    </source>
</evidence>
<evidence type="ECO:0000256" key="1">
    <source>
        <dbReference type="SAM" id="Coils"/>
    </source>
</evidence>
<feature type="region of interest" description="Disordered" evidence="2">
    <location>
        <begin position="531"/>
        <end position="756"/>
    </location>
</feature>
<dbReference type="EMBL" id="BEGY01000040">
    <property type="protein sequence ID" value="GAX79230.1"/>
    <property type="molecule type" value="Genomic_DNA"/>
</dbReference>
<evidence type="ECO:0000313" key="4">
    <source>
        <dbReference type="Proteomes" id="UP000232323"/>
    </source>
</evidence>
<feature type="compositionally biased region" description="Low complexity" evidence="2">
    <location>
        <begin position="1084"/>
        <end position="1102"/>
    </location>
</feature>
<proteinExistence type="predicted"/>
<accession>A0A250X8X8</accession>
<feature type="region of interest" description="Disordered" evidence="2">
    <location>
        <begin position="807"/>
        <end position="841"/>
    </location>
</feature>
<feature type="compositionally biased region" description="Pro residues" evidence="2">
    <location>
        <begin position="710"/>
        <end position="721"/>
    </location>
</feature>
<keyword evidence="4" id="KW-1185">Reference proteome</keyword>
<feature type="compositionally biased region" description="Low complexity" evidence="2">
    <location>
        <begin position="1118"/>
        <end position="1129"/>
    </location>
</feature>
<organism evidence="3 4">
    <name type="scientific">Chlamydomonas eustigma</name>
    <dbReference type="NCBI Taxonomy" id="1157962"/>
    <lineage>
        <taxon>Eukaryota</taxon>
        <taxon>Viridiplantae</taxon>
        <taxon>Chlorophyta</taxon>
        <taxon>core chlorophytes</taxon>
        <taxon>Chlorophyceae</taxon>
        <taxon>CS clade</taxon>
        <taxon>Chlamydomonadales</taxon>
        <taxon>Chlamydomonadaceae</taxon>
        <taxon>Chlamydomonas</taxon>
    </lineage>
</organism>
<feature type="region of interest" description="Disordered" evidence="2">
    <location>
        <begin position="1221"/>
        <end position="1260"/>
    </location>
</feature>
<feature type="compositionally biased region" description="Basic and acidic residues" evidence="2">
    <location>
        <begin position="1036"/>
        <end position="1049"/>
    </location>
</feature>
<feature type="compositionally biased region" description="Basic residues" evidence="2">
    <location>
        <begin position="649"/>
        <end position="660"/>
    </location>
</feature>
<feature type="compositionally biased region" description="Pro residues" evidence="2">
    <location>
        <begin position="259"/>
        <end position="277"/>
    </location>
</feature>
<feature type="compositionally biased region" description="Polar residues" evidence="2">
    <location>
        <begin position="56"/>
        <end position="74"/>
    </location>
</feature>
<feature type="compositionally biased region" description="Low complexity" evidence="2">
    <location>
        <begin position="1238"/>
        <end position="1259"/>
    </location>
</feature>
<protein>
    <submittedName>
        <fullName evidence="3">Uncharacterized protein</fullName>
    </submittedName>
</protein>
<dbReference type="Proteomes" id="UP000232323">
    <property type="component" value="Unassembled WGS sequence"/>
</dbReference>
<comment type="caution">
    <text evidence="3">The sequence shown here is derived from an EMBL/GenBank/DDBJ whole genome shotgun (WGS) entry which is preliminary data.</text>
</comment>
<evidence type="ECO:0000313" key="3">
    <source>
        <dbReference type="EMBL" id="GAX79230.1"/>
    </source>
</evidence>
<feature type="region of interest" description="Disordered" evidence="2">
    <location>
        <begin position="1083"/>
        <end position="1129"/>
    </location>
</feature>
<gene>
    <name evidence="3" type="ORF">CEUSTIGMA_g6670.t1</name>
</gene>
<feature type="region of interest" description="Disordered" evidence="2">
    <location>
        <begin position="56"/>
        <end position="82"/>
    </location>
</feature>
<feature type="coiled-coil region" evidence="1">
    <location>
        <begin position="1502"/>
        <end position="1529"/>
    </location>
</feature>
<reference evidence="3 4" key="1">
    <citation type="submission" date="2017-08" db="EMBL/GenBank/DDBJ databases">
        <title>Acidophilic green algal genome provides insights into adaptation to an acidic environment.</title>
        <authorList>
            <person name="Hirooka S."/>
            <person name="Hirose Y."/>
            <person name="Kanesaki Y."/>
            <person name="Higuchi S."/>
            <person name="Fujiwara T."/>
            <person name="Onuma R."/>
            <person name="Era A."/>
            <person name="Ohbayashi R."/>
            <person name="Uzuka A."/>
            <person name="Nozaki H."/>
            <person name="Yoshikawa H."/>
            <person name="Miyagishima S.Y."/>
        </authorList>
    </citation>
    <scope>NUCLEOTIDE SEQUENCE [LARGE SCALE GENOMIC DNA]</scope>
    <source>
        <strain evidence="3 4">NIES-2499</strain>
    </source>
</reference>
<feature type="compositionally biased region" description="Basic and acidic residues" evidence="2">
    <location>
        <begin position="582"/>
        <end position="604"/>
    </location>
</feature>
<feature type="region of interest" description="Disordered" evidence="2">
    <location>
        <begin position="257"/>
        <end position="287"/>
    </location>
</feature>
<feature type="region of interest" description="Disordered" evidence="2">
    <location>
        <begin position="328"/>
        <end position="405"/>
    </location>
</feature>
<keyword evidence="1" id="KW-0175">Coiled coil</keyword>
<name>A0A250X8X8_9CHLO</name>
<feature type="compositionally biased region" description="Basic and acidic residues" evidence="2">
    <location>
        <begin position="386"/>
        <end position="399"/>
    </location>
</feature>
<feature type="compositionally biased region" description="Acidic residues" evidence="2">
    <location>
        <begin position="329"/>
        <end position="348"/>
    </location>
</feature>
<feature type="region of interest" description="Disordered" evidence="2">
    <location>
        <begin position="462"/>
        <end position="485"/>
    </location>
</feature>
<feature type="region of interest" description="Disordered" evidence="2">
    <location>
        <begin position="1015"/>
        <end position="1053"/>
    </location>
</feature>
<feature type="region of interest" description="Disordered" evidence="2">
    <location>
        <begin position="107"/>
        <end position="238"/>
    </location>
</feature>
<feature type="compositionally biased region" description="Low complexity" evidence="2">
    <location>
        <begin position="464"/>
        <end position="484"/>
    </location>
</feature>